<dbReference type="EMBL" id="AUZM01000010">
    <property type="protein sequence ID" value="ERT08459.1"/>
    <property type="molecule type" value="Genomic_DNA"/>
</dbReference>
<reference evidence="2 3" key="1">
    <citation type="journal article" date="2013" name="Front. Microbiol.">
        <title>Comparative genomic analyses of the cyanobacterium, Lyngbya aestuarii BL J, a powerful hydrogen producer.</title>
        <authorList>
            <person name="Kothari A."/>
            <person name="Vaughn M."/>
            <person name="Garcia-Pichel F."/>
        </authorList>
    </citation>
    <scope>NUCLEOTIDE SEQUENCE [LARGE SCALE GENOMIC DNA]</scope>
    <source>
        <strain evidence="2 3">BL J</strain>
    </source>
</reference>
<sequence>MASATEILQLVVDFPIPPFPYTDSFTLVLLYQVFIKNNGDRFWRRWGISSLQFFSVIALIIV</sequence>
<proteinExistence type="predicted"/>
<evidence type="ECO:0000313" key="3">
    <source>
        <dbReference type="Proteomes" id="UP000017127"/>
    </source>
</evidence>
<name>U7QKH8_9CYAN</name>
<protein>
    <submittedName>
        <fullName evidence="2">Uncharacterized protein</fullName>
    </submittedName>
</protein>
<evidence type="ECO:0000313" key="2">
    <source>
        <dbReference type="EMBL" id="ERT08459.1"/>
    </source>
</evidence>
<dbReference type="Proteomes" id="UP000017127">
    <property type="component" value="Unassembled WGS sequence"/>
</dbReference>
<comment type="caution">
    <text evidence="2">The sequence shown here is derived from an EMBL/GenBank/DDBJ whole genome shotgun (WGS) entry which is preliminary data.</text>
</comment>
<accession>U7QKH8</accession>
<gene>
    <name evidence="2" type="ORF">M595_1461</name>
    <name evidence="1" type="ORF">M595_4065</name>
</gene>
<dbReference type="AlphaFoldDB" id="U7QKH8"/>
<dbReference type="EMBL" id="AUZM01000044">
    <property type="protein sequence ID" value="ERT06010.1"/>
    <property type="molecule type" value="Genomic_DNA"/>
</dbReference>
<organism evidence="2 3">
    <name type="scientific">Lyngbya aestuarii BL J</name>
    <dbReference type="NCBI Taxonomy" id="1348334"/>
    <lineage>
        <taxon>Bacteria</taxon>
        <taxon>Bacillati</taxon>
        <taxon>Cyanobacteriota</taxon>
        <taxon>Cyanophyceae</taxon>
        <taxon>Oscillatoriophycideae</taxon>
        <taxon>Oscillatoriales</taxon>
        <taxon>Microcoleaceae</taxon>
        <taxon>Lyngbya</taxon>
    </lineage>
</organism>
<keyword evidence="3" id="KW-1185">Reference proteome</keyword>
<evidence type="ECO:0000313" key="1">
    <source>
        <dbReference type="EMBL" id="ERT06010.1"/>
    </source>
</evidence>